<dbReference type="PANTHER" id="PTHR40661:SF1">
    <property type="entry name" value="HTH CRO_C1-TYPE DOMAIN-CONTAINING PROTEIN"/>
    <property type="match status" value="1"/>
</dbReference>
<evidence type="ECO:0000313" key="5">
    <source>
        <dbReference type="EMBL" id="TLQ08517.1"/>
    </source>
</evidence>
<dbReference type="EMBL" id="VBTE01000007">
    <property type="protein sequence ID" value="TLQ08517.1"/>
    <property type="molecule type" value="Genomic_DNA"/>
</dbReference>
<dbReference type="CDD" id="cd06529">
    <property type="entry name" value="S24_LexA-like"/>
    <property type="match status" value="1"/>
</dbReference>
<feature type="domain" description="HTH cro/C1-type" evidence="4">
    <location>
        <begin position="6"/>
        <end position="61"/>
    </location>
</feature>
<evidence type="ECO:0000313" key="6">
    <source>
        <dbReference type="Proteomes" id="UP000307201"/>
    </source>
</evidence>
<dbReference type="Gene3D" id="1.10.260.40">
    <property type="entry name" value="lambda repressor-like DNA-binding domains"/>
    <property type="match status" value="1"/>
</dbReference>
<evidence type="ECO:0000256" key="3">
    <source>
        <dbReference type="ARBA" id="ARBA00023163"/>
    </source>
</evidence>
<keyword evidence="3" id="KW-0804">Transcription</keyword>
<dbReference type="OrthoDB" id="2475196at2"/>
<dbReference type="SMART" id="SM00530">
    <property type="entry name" value="HTH_XRE"/>
    <property type="match status" value="1"/>
</dbReference>
<dbReference type="InterPro" id="IPR015927">
    <property type="entry name" value="Peptidase_S24_S26A/B/C"/>
</dbReference>
<dbReference type="InterPro" id="IPR001387">
    <property type="entry name" value="Cro/C1-type_HTH"/>
</dbReference>
<comment type="caution">
    <text evidence="5">The sequence shown here is derived from an EMBL/GenBank/DDBJ whole genome shotgun (WGS) entry which is preliminary data.</text>
</comment>
<dbReference type="Gene3D" id="2.10.109.10">
    <property type="entry name" value="Umud Fragment, subunit A"/>
    <property type="match status" value="1"/>
</dbReference>
<dbReference type="SUPFAM" id="SSF47413">
    <property type="entry name" value="lambda repressor-like DNA-binding domains"/>
    <property type="match status" value="1"/>
</dbReference>
<dbReference type="SUPFAM" id="SSF51306">
    <property type="entry name" value="LexA/Signal peptidase"/>
    <property type="match status" value="1"/>
</dbReference>
<dbReference type="Proteomes" id="UP000307201">
    <property type="component" value="Unassembled WGS sequence"/>
</dbReference>
<gene>
    <name evidence="5" type="ORF">FEZ48_03540</name>
</gene>
<keyword evidence="1" id="KW-0805">Transcription regulation</keyword>
<dbReference type="Pfam" id="PF00717">
    <property type="entry name" value="Peptidase_S24"/>
    <property type="match status" value="1"/>
</dbReference>
<sequence>MFAENLKYLREKNNMEQLELAEKLGRKSSSSISEWEKGKYTPKLKTLNEIAKLFKVDIDDLMNIDLSLELRNSSIEALYNQLEKPRQQKVYSYAEHQLDEQNKVVELPNRKAPLLGDVAANPTELTYGDPVYDEEVTSNVPSGADGALTIQGDSMEDLFRNGDICFFHRQPDVENGEIAIVEIDGTGVTCKKVIKENGSIILRSLNDKYKDRKIEKESVRIIGKVLV</sequence>
<dbReference type="Pfam" id="PF01381">
    <property type="entry name" value="HTH_3"/>
    <property type="match status" value="1"/>
</dbReference>
<evidence type="ECO:0000256" key="1">
    <source>
        <dbReference type="ARBA" id="ARBA00023015"/>
    </source>
</evidence>
<protein>
    <submittedName>
        <fullName evidence="5">LexA family transcriptional regulator</fullName>
    </submittedName>
</protein>
<reference evidence="5 6" key="1">
    <citation type="submission" date="2019-05" db="EMBL/GenBank/DDBJ databases">
        <title>The metagenome of a microbial culture collection derived from dairy environment covers the genomic content of the human microbiome.</title>
        <authorList>
            <person name="Roder T."/>
            <person name="Wuthrich D."/>
            <person name="Sattari Z."/>
            <person name="Von Ah U."/>
            <person name="Bar C."/>
            <person name="Ronchi F."/>
            <person name="Macpherson A.J."/>
            <person name="Ganal-Vonarburg S.C."/>
            <person name="Bruggmann R."/>
            <person name="Vergeres G."/>
        </authorList>
    </citation>
    <scope>NUCLEOTIDE SEQUENCE [LARGE SCALE GENOMIC DNA]</scope>
    <source>
        <strain evidence="5 6">FAM 24235</strain>
    </source>
</reference>
<proteinExistence type="predicted"/>
<name>A0A5R9C616_9LACT</name>
<organism evidence="5 6">
    <name type="scientific">Marinilactibacillus psychrotolerans</name>
    <dbReference type="NCBI Taxonomy" id="191770"/>
    <lineage>
        <taxon>Bacteria</taxon>
        <taxon>Bacillati</taxon>
        <taxon>Bacillota</taxon>
        <taxon>Bacilli</taxon>
        <taxon>Lactobacillales</taxon>
        <taxon>Carnobacteriaceae</taxon>
        <taxon>Marinilactibacillus</taxon>
    </lineage>
</organism>
<dbReference type="PANTHER" id="PTHR40661">
    <property type="match status" value="1"/>
</dbReference>
<dbReference type="PROSITE" id="PS50943">
    <property type="entry name" value="HTH_CROC1"/>
    <property type="match status" value="1"/>
</dbReference>
<dbReference type="RefSeq" id="WP_138471186.1">
    <property type="nucleotide sequence ID" value="NZ_VBTE01000007.1"/>
</dbReference>
<evidence type="ECO:0000259" key="4">
    <source>
        <dbReference type="PROSITE" id="PS50943"/>
    </source>
</evidence>
<dbReference type="InterPro" id="IPR039418">
    <property type="entry name" value="LexA-like"/>
</dbReference>
<dbReference type="GO" id="GO:0003677">
    <property type="term" value="F:DNA binding"/>
    <property type="evidence" value="ECO:0007669"/>
    <property type="project" value="UniProtKB-KW"/>
</dbReference>
<dbReference type="InterPro" id="IPR036286">
    <property type="entry name" value="LexA/Signal_pep-like_sf"/>
</dbReference>
<dbReference type="CDD" id="cd00093">
    <property type="entry name" value="HTH_XRE"/>
    <property type="match status" value="1"/>
</dbReference>
<dbReference type="AlphaFoldDB" id="A0A5R9C616"/>
<keyword evidence="2" id="KW-0238">DNA-binding</keyword>
<accession>A0A5R9C616</accession>
<evidence type="ECO:0000256" key="2">
    <source>
        <dbReference type="ARBA" id="ARBA00023125"/>
    </source>
</evidence>
<dbReference type="InterPro" id="IPR010982">
    <property type="entry name" value="Lambda_DNA-bd_dom_sf"/>
</dbReference>